<evidence type="ECO:0000313" key="1">
    <source>
        <dbReference type="EMBL" id="MEU3783371.1"/>
    </source>
</evidence>
<dbReference type="RefSeq" id="WP_361704479.1">
    <property type="nucleotide sequence ID" value="NZ_JBEZVE010000012.1"/>
</dbReference>
<accession>A0ABV2ZLE8</accession>
<name>A0ABV2ZLE8_9ACTN</name>
<keyword evidence="2" id="KW-1185">Reference proteome</keyword>
<evidence type="ECO:0000313" key="2">
    <source>
        <dbReference type="Proteomes" id="UP001550739"/>
    </source>
</evidence>
<dbReference type="EMBL" id="JBEZVE010000012">
    <property type="protein sequence ID" value="MEU3783371.1"/>
    <property type="molecule type" value="Genomic_DNA"/>
</dbReference>
<proteinExistence type="predicted"/>
<dbReference type="Proteomes" id="UP001550739">
    <property type="component" value="Unassembled WGS sequence"/>
</dbReference>
<protein>
    <submittedName>
        <fullName evidence="1">Uncharacterized protein</fullName>
    </submittedName>
</protein>
<reference evidence="1 2" key="1">
    <citation type="submission" date="2024-06" db="EMBL/GenBank/DDBJ databases">
        <title>The Natural Products Discovery Center: Release of the First 8490 Sequenced Strains for Exploring Actinobacteria Biosynthetic Diversity.</title>
        <authorList>
            <person name="Kalkreuter E."/>
            <person name="Kautsar S.A."/>
            <person name="Yang D."/>
            <person name="Bader C.D."/>
            <person name="Teijaro C.N."/>
            <person name="Fluegel L."/>
            <person name="Davis C.M."/>
            <person name="Simpson J.R."/>
            <person name="Lauterbach L."/>
            <person name="Steele A.D."/>
            <person name="Gui C."/>
            <person name="Meng S."/>
            <person name="Li G."/>
            <person name="Viehrig K."/>
            <person name="Ye F."/>
            <person name="Su P."/>
            <person name="Kiefer A.F."/>
            <person name="Nichols A."/>
            <person name="Cepeda A.J."/>
            <person name="Yan W."/>
            <person name="Fan B."/>
            <person name="Jiang Y."/>
            <person name="Adhikari A."/>
            <person name="Zheng C.-J."/>
            <person name="Schuster L."/>
            <person name="Cowan T.M."/>
            <person name="Smanski M.J."/>
            <person name="Chevrette M.G."/>
            <person name="De Carvalho L.P.S."/>
            <person name="Shen B."/>
        </authorList>
    </citation>
    <scope>NUCLEOTIDE SEQUENCE [LARGE SCALE GENOMIC DNA]</scope>
    <source>
        <strain evidence="1 2">NPDC033843</strain>
    </source>
</reference>
<sequence length="105" mass="11682">MLRSVAQHLRERGLNPHDYTWIGNDIDRLSTACAAVNAILWDLGPKSVIWCGDSLATYDAGLTQALAERTAVIEHRNNVVEQARFEHKARRMLQALDRLTSGVAA</sequence>
<organism evidence="1 2">
    <name type="scientific">Streptomyces sp. 900129855</name>
    <dbReference type="NCBI Taxonomy" id="3155129"/>
    <lineage>
        <taxon>Bacteria</taxon>
        <taxon>Bacillati</taxon>
        <taxon>Actinomycetota</taxon>
        <taxon>Actinomycetes</taxon>
        <taxon>Kitasatosporales</taxon>
        <taxon>Streptomycetaceae</taxon>
        <taxon>Streptomyces</taxon>
    </lineage>
</organism>
<gene>
    <name evidence="1" type="ORF">AB0E89_22960</name>
</gene>
<comment type="caution">
    <text evidence="1">The sequence shown here is derived from an EMBL/GenBank/DDBJ whole genome shotgun (WGS) entry which is preliminary data.</text>
</comment>